<feature type="domain" description="DUF732" evidence="2">
    <location>
        <begin position="57"/>
        <end position="114"/>
    </location>
</feature>
<evidence type="ECO:0000313" key="4">
    <source>
        <dbReference type="Proteomes" id="UP000465812"/>
    </source>
</evidence>
<keyword evidence="4" id="KW-1185">Reference proteome</keyword>
<proteinExistence type="predicted"/>
<dbReference type="RefSeq" id="WP_232068811.1">
    <property type="nucleotide sequence ID" value="NZ_AP022590.1"/>
</dbReference>
<evidence type="ECO:0000259" key="2">
    <source>
        <dbReference type="Pfam" id="PF05305"/>
    </source>
</evidence>
<dbReference type="Proteomes" id="UP000465812">
    <property type="component" value="Chromosome"/>
</dbReference>
<protein>
    <recommendedName>
        <fullName evidence="2">DUF732 domain-containing protein</fullName>
    </recommendedName>
</protein>
<dbReference type="Pfam" id="PF05305">
    <property type="entry name" value="DUF732"/>
    <property type="match status" value="1"/>
</dbReference>
<dbReference type="InterPro" id="IPR007969">
    <property type="entry name" value="DUF732"/>
</dbReference>
<evidence type="ECO:0000313" key="3">
    <source>
        <dbReference type="EMBL" id="BBY40200.1"/>
    </source>
</evidence>
<accession>A0ABM7JX94</accession>
<dbReference type="EMBL" id="AP022590">
    <property type="protein sequence ID" value="BBY40200.1"/>
    <property type="molecule type" value="Genomic_DNA"/>
</dbReference>
<feature type="chain" id="PRO_5046256815" description="DUF732 domain-containing protein" evidence="1">
    <location>
        <begin position="40"/>
        <end position="139"/>
    </location>
</feature>
<name>A0ABM7JX94_MYCNT</name>
<feature type="signal peptide" evidence="1">
    <location>
        <begin position="1"/>
        <end position="39"/>
    </location>
</feature>
<evidence type="ECO:0000256" key="1">
    <source>
        <dbReference type="SAM" id="SignalP"/>
    </source>
</evidence>
<reference evidence="3 4" key="1">
    <citation type="journal article" date="2019" name="Emerg. Microbes Infect.">
        <title>Comprehensive subspecies identification of 175 nontuberculous mycobacteria species based on 7547 genomic profiles.</title>
        <authorList>
            <person name="Matsumoto Y."/>
            <person name="Kinjo T."/>
            <person name="Motooka D."/>
            <person name="Nabeya D."/>
            <person name="Jung N."/>
            <person name="Uechi K."/>
            <person name="Horii T."/>
            <person name="Iida T."/>
            <person name="Fujita J."/>
            <person name="Nakamura S."/>
        </authorList>
    </citation>
    <scope>NUCLEOTIDE SEQUENCE [LARGE SCALE GENOMIC DNA]</scope>
    <source>
        <strain evidence="3 4">JCM 18113</strain>
    </source>
</reference>
<organism evidence="3 4">
    <name type="scientific">Mycobacterium mantenii</name>
    <dbReference type="NCBI Taxonomy" id="560555"/>
    <lineage>
        <taxon>Bacteria</taxon>
        <taxon>Bacillati</taxon>
        <taxon>Actinomycetota</taxon>
        <taxon>Actinomycetes</taxon>
        <taxon>Mycobacteriales</taxon>
        <taxon>Mycobacteriaceae</taxon>
        <taxon>Mycobacterium</taxon>
        <taxon>Mycobacterium avium complex (MAC)</taxon>
    </lineage>
</organism>
<gene>
    <name evidence="3" type="ORF">MMAN_43340</name>
</gene>
<sequence>MPIVVQAGHMNSRKSLVAAIVAAAVVGGIPLAPAPRANAAPNPEVEYVYDMTVRRQYHFPNNDALAYGHGVCDKVGQGEGYGQVIGDVKRDVTPNDQFAANYVVGYAVNLLCPELIWQLRNSAGGYIPPDGAPSSSTYY</sequence>
<keyword evidence="1" id="KW-0732">Signal</keyword>